<feature type="region of interest" description="Disordered" evidence="1">
    <location>
        <begin position="314"/>
        <end position="336"/>
    </location>
</feature>
<keyword evidence="2" id="KW-1133">Transmembrane helix</keyword>
<dbReference type="OrthoDB" id="62952at2759"/>
<dbReference type="PANTHER" id="PTHR38790:SF4">
    <property type="entry name" value="2EXR DOMAIN-CONTAINING PROTEIN"/>
    <property type="match status" value="1"/>
</dbReference>
<dbReference type="Pfam" id="PF24864">
    <property type="entry name" value="DUF7730"/>
    <property type="match status" value="1"/>
</dbReference>
<evidence type="ECO:0000259" key="3">
    <source>
        <dbReference type="Pfam" id="PF24864"/>
    </source>
</evidence>
<reference evidence="4" key="1">
    <citation type="submission" date="2022-10" db="EMBL/GenBank/DDBJ databases">
        <title>Tapping the CABI collections for fungal endophytes: first genome assemblies for Collariella, Neodidymelliopsis, Ascochyta clinopodiicola, Didymella pomorum, Didymosphaeria variabile, Neocosmospora piperis and Neocucurbitaria cava.</title>
        <authorList>
            <person name="Hill R."/>
        </authorList>
    </citation>
    <scope>NUCLEOTIDE SEQUENCE</scope>
    <source>
        <strain evidence="4">IMI 356814</strain>
    </source>
</reference>
<feature type="domain" description="DUF7730" evidence="3">
    <location>
        <begin position="23"/>
        <end position="126"/>
    </location>
</feature>
<sequence>MDSHNEDTGVGKEECSVNKEAECSRLLSLPKELRLEIWRYVLTDPSLDQRVLRIDRKLPNSSSTRRYSHSLSKDGQKLPPPIKTAFEEPHAAPTNVNLLRTNWLIYEEALPILYHSVTFCPWAFAGFFGIFLDKLSPFARSHIRYIKLYIGDEAARSLLSWAITCAQVAQLSDGLRSVQLEGRWLLSPRSKSSRERLLYPLLKIKAPKEFIGVRRVEFQRALDEAAKELEAKTLVRKACTAVDAMARVKQGEPPSKWLCLQEVAFRANPLPIDGLPGAGEGDAVQDLSTSSGVQSFEKDLEEWDIVSVRSASPNRKRDRAESISDEENWVGGGPGPTIVVRDGGHIKDNESDWEFIDETALSL</sequence>
<protein>
    <recommendedName>
        <fullName evidence="3">DUF7730 domain-containing protein</fullName>
    </recommendedName>
</protein>
<evidence type="ECO:0000313" key="4">
    <source>
        <dbReference type="EMBL" id="KAJ4371461.1"/>
    </source>
</evidence>
<keyword evidence="2" id="KW-0472">Membrane</keyword>
<evidence type="ECO:0000313" key="5">
    <source>
        <dbReference type="Proteomes" id="UP001140560"/>
    </source>
</evidence>
<keyword evidence="5" id="KW-1185">Reference proteome</keyword>
<dbReference type="EMBL" id="JAPEUY010000007">
    <property type="protein sequence ID" value="KAJ4371461.1"/>
    <property type="molecule type" value="Genomic_DNA"/>
</dbReference>
<dbReference type="AlphaFoldDB" id="A0A9W9CN77"/>
<accession>A0A9W9CN77</accession>
<evidence type="ECO:0000256" key="2">
    <source>
        <dbReference type="SAM" id="Phobius"/>
    </source>
</evidence>
<dbReference type="Proteomes" id="UP001140560">
    <property type="component" value="Unassembled WGS sequence"/>
</dbReference>
<name>A0A9W9CN77_9PLEO</name>
<feature type="transmembrane region" description="Helical" evidence="2">
    <location>
        <begin position="112"/>
        <end position="132"/>
    </location>
</feature>
<organism evidence="4 5">
    <name type="scientific">Neocucurbitaria cava</name>
    <dbReference type="NCBI Taxonomy" id="798079"/>
    <lineage>
        <taxon>Eukaryota</taxon>
        <taxon>Fungi</taxon>
        <taxon>Dikarya</taxon>
        <taxon>Ascomycota</taxon>
        <taxon>Pezizomycotina</taxon>
        <taxon>Dothideomycetes</taxon>
        <taxon>Pleosporomycetidae</taxon>
        <taxon>Pleosporales</taxon>
        <taxon>Pleosporineae</taxon>
        <taxon>Cucurbitariaceae</taxon>
        <taxon>Neocucurbitaria</taxon>
    </lineage>
</organism>
<proteinExistence type="predicted"/>
<dbReference type="InterPro" id="IPR056632">
    <property type="entry name" value="DUF7730"/>
</dbReference>
<comment type="caution">
    <text evidence="4">The sequence shown here is derived from an EMBL/GenBank/DDBJ whole genome shotgun (WGS) entry which is preliminary data.</text>
</comment>
<keyword evidence="2" id="KW-0812">Transmembrane</keyword>
<dbReference type="PANTHER" id="PTHR38790">
    <property type="entry name" value="2EXR DOMAIN-CONTAINING PROTEIN-RELATED"/>
    <property type="match status" value="1"/>
</dbReference>
<evidence type="ECO:0000256" key="1">
    <source>
        <dbReference type="SAM" id="MobiDB-lite"/>
    </source>
</evidence>
<gene>
    <name evidence="4" type="ORF">N0V83_004678</name>
</gene>